<dbReference type="OrthoDB" id="9991913at2759"/>
<dbReference type="PANTHER" id="PTHR10996:SF257">
    <property type="entry name" value="GLYOXYLATE REDUCTASE 1"/>
    <property type="match status" value="1"/>
</dbReference>
<feature type="domain" description="D-isomer specific 2-hydroxyacid dehydrogenase NAD-binding" evidence="5">
    <location>
        <begin position="122"/>
        <end position="269"/>
    </location>
</feature>
<dbReference type="GO" id="GO:0051287">
    <property type="term" value="F:NAD binding"/>
    <property type="evidence" value="ECO:0007669"/>
    <property type="project" value="InterPro"/>
</dbReference>
<dbReference type="InterPro" id="IPR006139">
    <property type="entry name" value="D-isomer_2_OHA_DH_cat_dom"/>
</dbReference>
<dbReference type="GO" id="GO:0030267">
    <property type="term" value="F:glyoxylate reductase (NADPH) activity"/>
    <property type="evidence" value="ECO:0007669"/>
    <property type="project" value="TreeGrafter"/>
</dbReference>
<dbReference type="Pfam" id="PF02826">
    <property type="entry name" value="2-Hacid_dh_C"/>
    <property type="match status" value="1"/>
</dbReference>
<comment type="caution">
    <text evidence="6">The sequence shown here is derived from an EMBL/GenBank/DDBJ whole genome shotgun (WGS) entry which is preliminary data.</text>
</comment>
<dbReference type="SUPFAM" id="SSF51735">
    <property type="entry name" value="NAD(P)-binding Rossmann-fold domains"/>
    <property type="match status" value="1"/>
</dbReference>
<keyword evidence="2 3" id="KW-0560">Oxidoreductase</keyword>
<dbReference type="InterPro" id="IPR050223">
    <property type="entry name" value="D-isomer_2-hydroxyacid_DH"/>
</dbReference>
<dbReference type="EMBL" id="BFAD01000003">
    <property type="protein sequence ID" value="GBE81281.1"/>
    <property type="molecule type" value="Genomic_DNA"/>
</dbReference>
<keyword evidence="7" id="KW-1185">Reference proteome</keyword>
<sequence>MARPRVLICGTLGWTQQECADLFEDVAEVIQYDSRNRTDFISSFQPGGRYEDVVALYKDGGSYFLGPFDRELIGAISRSVKYIANIGAGYDQIDTDACRDNGILLTNTPGVVDEGTATAALYLMISVVRQFAKAEQDIRAGRWNFEHSAGSAHDLTGRTLAILGMGGIGMRLAELARAFPMRIVYHNRRKVEDAPEWCEYFGIDRLDEMLAITDVLSVHVPLKDDTVGFVNEAMIRRLKKGAVIVNTARGKVIDEEAMIRALEDGHVSPTGFTDTTTKAYHSDHQLAGVGLDVFTNEPDVDTRLLELPNAALLPHMGCLTRETLEKMEIRALTNLRDMVVTGSAKDVVPELR</sequence>
<dbReference type="InterPro" id="IPR029753">
    <property type="entry name" value="D-isomer_DH_CS"/>
</dbReference>
<evidence type="ECO:0000313" key="6">
    <source>
        <dbReference type="EMBL" id="GBE81281.1"/>
    </source>
</evidence>
<reference evidence="6 7" key="1">
    <citation type="journal article" date="2018" name="Sci. Rep.">
        <title>Genome sequence of the cauliflower mushroom Sparassis crispa (Hanabiratake) and its association with beneficial usage.</title>
        <authorList>
            <person name="Kiyama R."/>
            <person name="Furutani Y."/>
            <person name="Kawaguchi K."/>
            <person name="Nakanishi T."/>
        </authorList>
    </citation>
    <scope>NUCLEOTIDE SEQUENCE [LARGE SCALE GENOMIC DNA]</scope>
</reference>
<dbReference type="CDD" id="cd12168">
    <property type="entry name" value="Mand_dh_like"/>
    <property type="match status" value="1"/>
</dbReference>
<dbReference type="STRING" id="139825.A0A401GGN6"/>
<dbReference type="PANTHER" id="PTHR10996">
    <property type="entry name" value="2-HYDROXYACID DEHYDROGENASE-RELATED"/>
    <property type="match status" value="1"/>
</dbReference>
<dbReference type="PROSITE" id="PS00065">
    <property type="entry name" value="D_2_HYDROXYACID_DH_1"/>
    <property type="match status" value="1"/>
</dbReference>
<evidence type="ECO:0000259" key="4">
    <source>
        <dbReference type="Pfam" id="PF00389"/>
    </source>
</evidence>
<dbReference type="InterPro" id="IPR036291">
    <property type="entry name" value="NAD(P)-bd_dom_sf"/>
</dbReference>
<dbReference type="FunCoup" id="A0A401GGN6">
    <property type="interactions" value="314"/>
</dbReference>
<gene>
    <name evidence="6" type="ORF">SCP_0310080</name>
</gene>
<dbReference type="SUPFAM" id="SSF52283">
    <property type="entry name" value="Formate/glycerate dehydrogenase catalytic domain-like"/>
    <property type="match status" value="1"/>
</dbReference>
<dbReference type="InterPro" id="IPR006140">
    <property type="entry name" value="D-isomer_DH_NAD-bd"/>
</dbReference>
<dbReference type="InParanoid" id="A0A401GGN6"/>
<dbReference type="PROSITE" id="PS00671">
    <property type="entry name" value="D_2_HYDROXYACID_DH_3"/>
    <property type="match status" value="1"/>
</dbReference>
<comment type="similarity">
    <text evidence="1 3">Belongs to the D-isomer specific 2-hydroxyacid dehydrogenase family.</text>
</comment>
<evidence type="ECO:0000259" key="5">
    <source>
        <dbReference type="Pfam" id="PF02826"/>
    </source>
</evidence>
<evidence type="ECO:0000256" key="3">
    <source>
        <dbReference type="RuleBase" id="RU003719"/>
    </source>
</evidence>
<name>A0A401GGN6_9APHY</name>
<organism evidence="6 7">
    <name type="scientific">Sparassis crispa</name>
    <dbReference type="NCBI Taxonomy" id="139825"/>
    <lineage>
        <taxon>Eukaryota</taxon>
        <taxon>Fungi</taxon>
        <taxon>Dikarya</taxon>
        <taxon>Basidiomycota</taxon>
        <taxon>Agaricomycotina</taxon>
        <taxon>Agaricomycetes</taxon>
        <taxon>Polyporales</taxon>
        <taxon>Sparassidaceae</taxon>
        <taxon>Sparassis</taxon>
    </lineage>
</organism>
<proteinExistence type="inferred from homology"/>
<protein>
    <submittedName>
        <fullName evidence="6">2-hydroxyacid dehydrogenase</fullName>
    </submittedName>
</protein>
<feature type="domain" description="D-isomer specific 2-hydroxyacid dehydrogenase catalytic" evidence="4">
    <location>
        <begin position="8"/>
        <end position="348"/>
    </location>
</feature>
<accession>A0A401GGN6</accession>
<dbReference type="Gene3D" id="3.40.50.720">
    <property type="entry name" value="NAD(P)-binding Rossmann-like Domain"/>
    <property type="match status" value="4"/>
</dbReference>
<dbReference type="Proteomes" id="UP000287166">
    <property type="component" value="Unassembled WGS sequence"/>
</dbReference>
<dbReference type="GO" id="GO:0016618">
    <property type="term" value="F:hydroxypyruvate reductase [NAD(P)H] activity"/>
    <property type="evidence" value="ECO:0007669"/>
    <property type="project" value="TreeGrafter"/>
</dbReference>
<dbReference type="GO" id="GO:0005829">
    <property type="term" value="C:cytosol"/>
    <property type="evidence" value="ECO:0007669"/>
    <property type="project" value="TreeGrafter"/>
</dbReference>
<dbReference type="RefSeq" id="XP_027612194.1">
    <property type="nucleotide sequence ID" value="XM_027756393.1"/>
</dbReference>
<dbReference type="AlphaFoldDB" id="A0A401GGN6"/>
<evidence type="ECO:0000313" key="7">
    <source>
        <dbReference type="Proteomes" id="UP000287166"/>
    </source>
</evidence>
<dbReference type="Pfam" id="PF00389">
    <property type="entry name" value="2-Hacid_dh"/>
    <property type="match status" value="1"/>
</dbReference>
<dbReference type="InterPro" id="IPR029752">
    <property type="entry name" value="D-isomer_DH_CS1"/>
</dbReference>
<evidence type="ECO:0000256" key="1">
    <source>
        <dbReference type="ARBA" id="ARBA00005854"/>
    </source>
</evidence>
<evidence type="ECO:0000256" key="2">
    <source>
        <dbReference type="ARBA" id="ARBA00023002"/>
    </source>
</evidence>
<dbReference type="GeneID" id="38778198"/>